<feature type="region of interest" description="Disordered" evidence="6">
    <location>
        <begin position="950"/>
        <end position="983"/>
    </location>
</feature>
<evidence type="ECO:0000256" key="3">
    <source>
        <dbReference type="ARBA" id="ARBA00022753"/>
    </source>
</evidence>
<dbReference type="SUPFAM" id="SSF47576">
    <property type="entry name" value="Calponin-homology domain, CH-domain"/>
    <property type="match status" value="1"/>
</dbReference>
<feature type="compositionally biased region" description="Polar residues" evidence="6">
    <location>
        <begin position="719"/>
        <end position="735"/>
    </location>
</feature>
<dbReference type="Pfam" id="PF00307">
    <property type="entry name" value="CH"/>
    <property type="match status" value="1"/>
</dbReference>
<reference evidence="10" key="1">
    <citation type="submission" date="2025-08" db="UniProtKB">
        <authorList>
            <consortium name="Ensembl"/>
        </authorList>
    </citation>
    <scope>IDENTIFICATION</scope>
</reference>
<evidence type="ECO:0000256" key="5">
    <source>
        <dbReference type="SAM" id="Coils"/>
    </source>
</evidence>
<dbReference type="PROSITE" id="PS51840">
    <property type="entry name" value="C2_NT"/>
    <property type="match status" value="1"/>
</dbReference>
<feature type="region of interest" description="Disordered" evidence="6">
    <location>
        <begin position="809"/>
        <end position="837"/>
    </location>
</feature>
<evidence type="ECO:0000313" key="10">
    <source>
        <dbReference type="Ensembl" id="ENSCCRP00000042214.2"/>
    </source>
</evidence>
<comment type="subcellular location">
    <subcellularLocation>
        <location evidence="1">Endosome</location>
    </subcellularLocation>
</comment>
<feature type="coiled-coil region" evidence="5">
    <location>
        <begin position="179"/>
        <end position="213"/>
    </location>
</feature>
<proteinExistence type="predicted"/>
<feature type="region of interest" description="Disordered" evidence="6">
    <location>
        <begin position="369"/>
        <end position="412"/>
    </location>
</feature>
<keyword evidence="3" id="KW-0967">Endosome</keyword>
<dbReference type="Gene3D" id="1.10.418.10">
    <property type="entry name" value="Calponin-like domain"/>
    <property type="match status" value="1"/>
</dbReference>
<keyword evidence="2" id="KW-0597">Phosphoprotein</keyword>
<feature type="domain" description="BMERB" evidence="9">
    <location>
        <begin position="977"/>
        <end position="1133"/>
    </location>
</feature>
<dbReference type="InterPro" id="IPR001715">
    <property type="entry name" value="CH_dom"/>
</dbReference>
<dbReference type="PANTHER" id="PTHR23167">
    <property type="entry name" value="CALPONIN HOMOLOGY DOMAIN-CONTAINING PROTEIN DDB_G0272472-RELATED"/>
    <property type="match status" value="1"/>
</dbReference>
<feature type="region of interest" description="Disordered" evidence="6">
    <location>
        <begin position="1121"/>
        <end position="1152"/>
    </location>
</feature>
<protein>
    <submittedName>
        <fullName evidence="10">EH domain binding protein 1</fullName>
    </submittedName>
</protein>
<feature type="compositionally biased region" description="Basic and acidic residues" evidence="6">
    <location>
        <begin position="1130"/>
        <end position="1152"/>
    </location>
</feature>
<evidence type="ECO:0000256" key="1">
    <source>
        <dbReference type="ARBA" id="ARBA00004177"/>
    </source>
</evidence>
<dbReference type="Pfam" id="PF12130">
    <property type="entry name" value="bMERB_dom"/>
    <property type="match status" value="1"/>
</dbReference>
<dbReference type="AlphaFoldDB" id="A0A8C1C9J8"/>
<evidence type="ECO:0000259" key="7">
    <source>
        <dbReference type="PROSITE" id="PS50021"/>
    </source>
</evidence>
<dbReference type="InterPro" id="IPR022735">
    <property type="entry name" value="bMERB_dom"/>
</dbReference>
<feature type="compositionally biased region" description="Polar residues" evidence="6">
    <location>
        <begin position="768"/>
        <end position="778"/>
    </location>
</feature>
<dbReference type="InterPro" id="IPR019448">
    <property type="entry name" value="NT-C2"/>
</dbReference>
<organism evidence="10 11">
    <name type="scientific">Cyprinus carpio carpio</name>
    <dbReference type="NCBI Taxonomy" id="630221"/>
    <lineage>
        <taxon>Eukaryota</taxon>
        <taxon>Metazoa</taxon>
        <taxon>Chordata</taxon>
        <taxon>Craniata</taxon>
        <taxon>Vertebrata</taxon>
        <taxon>Euteleostomi</taxon>
        <taxon>Actinopterygii</taxon>
        <taxon>Neopterygii</taxon>
        <taxon>Teleostei</taxon>
        <taxon>Ostariophysi</taxon>
        <taxon>Cypriniformes</taxon>
        <taxon>Cyprinidae</taxon>
        <taxon>Cyprininae</taxon>
        <taxon>Cyprinus</taxon>
    </lineage>
</organism>
<accession>A0A8C1C9J8</accession>
<dbReference type="Ensembl" id="ENSCCRT00000045743.2">
    <property type="protein sequence ID" value="ENSCCRP00000042214.2"/>
    <property type="gene ID" value="ENSCCRG00000022494.2"/>
</dbReference>
<reference evidence="10" key="2">
    <citation type="submission" date="2025-09" db="UniProtKB">
        <authorList>
            <consortium name="Ensembl"/>
        </authorList>
    </citation>
    <scope>IDENTIFICATION</scope>
</reference>
<feature type="region of interest" description="Disordered" evidence="6">
    <location>
        <begin position="306"/>
        <end position="345"/>
    </location>
</feature>
<dbReference type="PROSITE" id="PS51848">
    <property type="entry name" value="BMERB"/>
    <property type="match status" value="1"/>
</dbReference>
<feature type="region of interest" description="Disordered" evidence="6">
    <location>
        <begin position="752"/>
        <end position="778"/>
    </location>
</feature>
<evidence type="ECO:0000259" key="9">
    <source>
        <dbReference type="PROSITE" id="PS51848"/>
    </source>
</evidence>
<evidence type="ECO:0000259" key="8">
    <source>
        <dbReference type="PROSITE" id="PS51840"/>
    </source>
</evidence>
<feature type="region of interest" description="Disordered" evidence="6">
    <location>
        <begin position="275"/>
        <end position="294"/>
    </location>
</feature>
<evidence type="ECO:0000313" key="11">
    <source>
        <dbReference type="Proteomes" id="UP001108240"/>
    </source>
</evidence>
<feature type="region of interest" description="Disordered" evidence="6">
    <location>
        <begin position="626"/>
        <end position="737"/>
    </location>
</feature>
<dbReference type="CDD" id="cd21254">
    <property type="entry name" value="CH_EHBP1"/>
    <property type="match status" value="1"/>
</dbReference>
<dbReference type="Pfam" id="PF10358">
    <property type="entry name" value="NT-C2"/>
    <property type="match status" value="1"/>
</dbReference>
<dbReference type="InterPro" id="IPR050540">
    <property type="entry name" value="F-actin_Monoox_Mical"/>
</dbReference>
<feature type="compositionally biased region" description="Basic and acidic residues" evidence="6">
    <location>
        <begin position="665"/>
        <end position="692"/>
    </location>
</feature>
<feature type="compositionally biased region" description="Polar residues" evidence="6">
    <location>
        <begin position="626"/>
        <end position="640"/>
    </location>
</feature>
<dbReference type="GO" id="GO:0005768">
    <property type="term" value="C:endosome"/>
    <property type="evidence" value="ECO:0007669"/>
    <property type="project" value="UniProtKB-SubCell"/>
</dbReference>
<feature type="compositionally biased region" description="Basic and acidic residues" evidence="6">
    <location>
        <begin position="700"/>
        <end position="718"/>
    </location>
</feature>
<evidence type="ECO:0000256" key="6">
    <source>
        <dbReference type="SAM" id="MobiDB-lite"/>
    </source>
</evidence>
<dbReference type="FunFam" id="1.10.418.10:FF:000023">
    <property type="entry name" value="EH domain-binding protein 1 isoform X1"/>
    <property type="match status" value="1"/>
</dbReference>
<dbReference type="SMART" id="SM01203">
    <property type="entry name" value="DUF3585"/>
    <property type="match status" value="1"/>
</dbReference>
<name>A0A8C1C9J8_CYPCA</name>
<feature type="compositionally biased region" description="Polar residues" evidence="6">
    <location>
        <begin position="813"/>
        <end position="826"/>
    </location>
</feature>
<evidence type="ECO:0000256" key="4">
    <source>
        <dbReference type="ARBA" id="ARBA00023054"/>
    </source>
</evidence>
<feature type="domain" description="C2 NT-type" evidence="8">
    <location>
        <begin position="8"/>
        <end position="158"/>
    </location>
</feature>
<dbReference type="GeneTree" id="ENSGT00940000157597"/>
<feature type="compositionally biased region" description="Polar residues" evidence="6">
    <location>
        <begin position="371"/>
        <end position="383"/>
    </location>
</feature>
<dbReference type="Proteomes" id="UP001108240">
    <property type="component" value="Unplaced"/>
</dbReference>
<keyword evidence="4 5" id="KW-0175">Coiled coil</keyword>
<feature type="compositionally biased region" description="Polar residues" evidence="6">
    <location>
        <begin position="647"/>
        <end position="661"/>
    </location>
</feature>
<evidence type="ECO:0000256" key="2">
    <source>
        <dbReference type="ARBA" id="ARBA00022553"/>
    </source>
</evidence>
<sequence length="1152" mass="129940">MASVWKRLQRVGKHASKFQFVASYQELVVECTKKWQPDKLVVVWTRRSRRKSSKSHSWQPGIKNPYRGVVVWPVPENIEITVTLFKDPHAEEFEDKEWTFVIENESPSGRRKALATSCINMKQYASAMPTQTDVKLKFKPLSKKVVSATLQFSLSCIFLREGKATDEDMQSLASLMSMKQADIGNLDDFEEENEEDEENRVNQEEKAAKITEIVRQLNALSSIDGDPDDCLKQANKPASSSEGLSYCKGRFNLYNTGVDVHFLFVCVFLEPSPKPHVRSTIKDQQPVYDQNTSYASNPFAEADTEIDSSKLGNPFDEPEPEPQSKVSPPRSNKRKNVRPVDMSKYLYANTTKTEEEELDESNPFYEARSSGVVTSEVDSSISEKSTKHRAPLPPIAGPNPAVAPGGPVPKTSPSPIPSPVLGGRPNASQSLLAWCREVTKNYRGVKITNFTTSWRNGLAFCALLHHFRPALIDYKALNPQDIKENNKKAYDGFASLGISRLLEPSDMVLLAIPDKLTVMTYLYQIRAHFSGEELNVVQIEANSSRSTYKVGDFETDTNSSIDQDKFYAELNDIQREPTNQGAAATNGGHGVKEEQEVKSVMTVGGCGSLSASPGEVLKDVAPSLRATTADQDSPVATTVTEPHPRPAQSTRTSLETSTNQPPAAEQKKLLKADTLDMGDLSHRLEREKERGRSVGLTAADTRDSREQHETPRPGERQTESVSPMWQTGSSLTSTHKLGFTYNRDTDLIKKKRASLRHSESDSTSDSSAQTNHTHTPAKLTQVNKVLSRQEELKERARLLLEQARRDAAMKAGNKSTNNAQSPTHTPQIIDERDEERRRQLRERARQLIAEARSGVKMAELPLFTDSTSIACSAAGNNLKGRSKTAGGECRGAFIGRTRTYTHNNNVDELHAERLRRATERLRSPVVFHKESAVRKTQLKSFSQYVETRPEVKRQRSVPEDLKRAAEERGALTETEGRKPTEDEVLKSFKDTSQYVVGELAALESEQRQIDTRASRVEKRLRYLMDTGNNKEEEESMMQEWFTLVNKKNALIRRQNQLSLLEKEHDLERRFELLNRELRAMLAIEDWQKTEAQKRREQLLLDELVILVNKRDALVRDLDAQEKEAEEEDEHLERTLEQNKGKMAKKEEKCVLQ</sequence>
<dbReference type="PANTHER" id="PTHR23167:SF43">
    <property type="entry name" value="EH DOMAIN-BINDING PROTEIN 1"/>
    <property type="match status" value="1"/>
</dbReference>
<dbReference type="PROSITE" id="PS50021">
    <property type="entry name" value="CH"/>
    <property type="match status" value="1"/>
</dbReference>
<feature type="domain" description="Calponin-homology (CH)" evidence="7">
    <location>
        <begin position="425"/>
        <end position="530"/>
    </location>
</feature>
<keyword evidence="11" id="KW-1185">Reference proteome</keyword>
<dbReference type="SMART" id="SM00033">
    <property type="entry name" value="CH"/>
    <property type="match status" value="1"/>
</dbReference>
<dbReference type="InterPro" id="IPR036872">
    <property type="entry name" value="CH_dom_sf"/>
</dbReference>